<dbReference type="SUPFAM" id="SSF161098">
    <property type="entry name" value="MetI-like"/>
    <property type="match status" value="1"/>
</dbReference>
<dbReference type="GO" id="GO:0042884">
    <property type="term" value="P:microcin transport"/>
    <property type="evidence" value="ECO:0007669"/>
    <property type="project" value="TreeGrafter"/>
</dbReference>
<dbReference type="InterPro" id="IPR000515">
    <property type="entry name" value="MetI-like"/>
</dbReference>
<evidence type="ECO:0000259" key="8">
    <source>
        <dbReference type="PROSITE" id="PS50928"/>
    </source>
</evidence>
<comment type="caution">
    <text evidence="9">The sequence shown here is derived from an EMBL/GenBank/DDBJ whole genome shotgun (WGS) entry which is preliminary data.</text>
</comment>
<dbReference type="PANTHER" id="PTHR30465:SF66">
    <property type="entry name" value="INNER MEMBRANE ABC TRANSPORTER PERMEASE PROTEIN YEJB"/>
    <property type="match status" value="1"/>
</dbReference>
<dbReference type="AlphaFoldDB" id="A0A1V1PFX0"/>
<evidence type="ECO:0000256" key="2">
    <source>
        <dbReference type="ARBA" id="ARBA00022448"/>
    </source>
</evidence>
<keyword evidence="4 7" id="KW-0812">Transmembrane</keyword>
<feature type="transmembrane region" description="Helical" evidence="7">
    <location>
        <begin position="116"/>
        <end position="139"/>
    </location>
</feature>
<evidence type="ECO:0000256" key="3">
    <source>
        <dbReference type="ARBA" id="ARBA00022475"/>
    </source>
</evidence>
<feature type="domain" description="ABC transmembrane type-1" evidence="8">
    <location>
        <begin position="116"/>
        <end position="332"/>
    </location>
</feature>
<name>A0A1V1PFX0_9BACT</name>
<keyword evidence="2 7" id="KW-0813">Transport</keyword>
<feature type="transmembrane region" description="Helical" evidence="7">
    <location>
        <begin position="12"/>
        <end position="32"/>
    </location>
</feature>
<dbReference type="GO" id="GO:0055085">
    <property type="term" value="P:transmembrane transport"/>
    <property type="evidence" value="ECO:0007669"/>
    <property type="project" value="InterPro"/>
</dbReference>
<dbReference type="Proteomes" id="UP000189670">
    <property type="component" value="Unassembled WGS sequence"/>
</dbReference>
<dbReference type="CDD" id="cd06261">
    <property type="entry name" value="TM_PBP2"/>
    <property type="match status" value="1"/>
</dbReference>
<organism evidence="9 10">
    <name type="scientific">Candidatus Magnetoglobus multicellularis str. Araruama</name>
    <dbReference type="NCBI Taxonomy" id="890399"/>
    <lineage>
        <taxon>Bacteria</taxon>
        <taxon>Pseudomonadati</taxon>
        <taxon>Thermodesulfobacteriota</taxon>
        <taxon>Desulfobacteria</taxon>
        <taxon>Desulfobacterales</taxon>
        <taxon>Desulfobacteraceae</taxon>
        <taxon>Candidatus Magnetoglobus</taxon>
    </lineage>
</organism>
<evidence type="ECO:0000313" key="9">
    <source>
        <dbReference type="EMBL" id="ETR73565.1"/>
    </source>
</evidence>
<comment type="similarity">
    <text evidence="7">Belongs to the binding-protein-dependent transport system permease family.</text>
</comment>
<dbReference type="PROSITE" id="PS50928">
    <property type="entry name" value="ABC_TM1"/>
    <property type="match status" value="1"/>
</dbReference>
<dbReference type="Gene3D" id="1.10.3720.10">
    <property type="entry name" value="MetI-like"/>
    <property type="match status" value="1"/>
</dbReference>
<dbReference type="Pfam" id="PF00528">
    <property type="entry name" value="BPD_transp_1"/>
    <property type="match status" value="1"/>
</dbReference>
<dbReference type="InterPro" id="IPR035906">
    <property type="entry name" value="MetI-like_sf"/>
</dbReference>
<gene>
    <name evidence="9" type="ORF">OMM_00851</name>
</gene>
<keyword evidence="5 7" id="KW-1133">Transmembrane helix</keyword>
<evidence type="ECO:0000256" key="5">
    <source>
        <dbReference type="ARBA" id="ARBA00022989"/>
    </source>
</evidence>
<dbReference type="EMBL" id="ATBP01000051">
    <property type="protein sequence ID" value="ETR73565.1"/>
    <property type="molecule type" value="Genomic_DNA"/>
</dbReference>
<accession>A0A1V1PFX0</accession>
<protein>
    <submittedName>
        <fullName evidence="9">Microcin C transport system permease protein</fullName>
    </submittedName>
</protein>
<dbReference type="GO" id="GO:0005886">
    <property type="term" value="C:plasma membrane"/>
    <property type="evidence" value="ECO:0007669"/>
    <property type="project" value="UniProtKB-SubCell"/>
</dbReference>
<feature type="transmembrane region" description="Helical" evidence="7">
    <location>
        <begin position="209"/>
        <end position="232"/>
    </location>
</feature>
<feature type="transmembrane region" description="Helical" evidence="7">
    <location>
        <begin position="151"/>
        <end position="176"/>
    </location>
</feature>
<evidence type="ECO:0000256" key="7">
    <source>
        <dbReference type="RuleBase" id="RU363032"/>
    </source>
</evidence>
<evidence type="ECO:0000313" key="10">
    <source>
        <dbReference type="Proteomes" id="UP000189670"/>
    </source>
</evidence>
<dbReference type="PANTHER" id="PTHR30465">
    <property type="entry name" value="INNER MEMBRANE ABC TRANSPORTER"/>
    <property type="match status" value="1"/>
</dbReference>
<evidence type="ECO:0000256" key="4">
    <source>
        <dbReference type="ARBA" id="ARBA00022692"/>
    </source>
</evidence>
<evidence type="ECO:0000256" key="6">
    <source>
        <dbReference type="ARBA" id="ARBA00023136"/>
    </source>
</evidence>
<feature type="transmembrane region" description="Helical" evidence="7">
    <location>
        <begin position="267"/>
        <end position="293"/>
    </location>
</feature>
<keyword evidence="3" id="KW-1003">Cell membrane</keyword>
<reference evidence="10" key="1">
    <citation type="submission" date="2012-11" db="EMBL/GenBank/DDBJ databases">
        <authorList>
            <person name="Lucero-Rivera Y.E."/>
            <person name="Tovar-Ramirez D."/>
        </authorList>
    </citation>
    <scope>NUCLEOTIDE SEQUENCE [LARGE SCALE GENOMIC DNA]</scope>
    <source>
        <strain evidence="10">Araruama</strain>
    </source>
</reference>
<sequence>MERFDYFIRRLLLIIPTFIGITLLCFCLIQFVPGGPVEQMVMRMKGMATGEGPASSSNHTEGISQAQRKAIETHFGFDQPIYTQYYKWLVSDIVGMRMRSYAFPNKTAWQMIQERFHVSLIFGITGFVLSYLICIPLGIAKSLRHGQPFDILSSIIVFSGYAIPPFAFGMILKMLFCGTVDGFFDFFPVTGFHSDNYVNLSLMGKIADIFHHMALPIICYIIGNFAVLTVLMKNSLMEQLGKDYVRMVLAKGGSETRAVWGHALRNSLIPIATGIGSILTIMFAGSVVIEQVFEIPGMGRLSLDAINGRDYPVFMGILSLTSLLGLIGNVLSDFCYVLIDPRINFQRGS</sequence>
<proteinExistence type="inferred from homology"/>
<evidence type="ECO:0000256" key="1">
    <source>
        <dbReference type="ARBA" id="ARBA00004651"/>
    </source>
</evidence>
<feature type="transmembrane region" description="Helical" evidence="7">
    <location>
        <begin position="313"/>
        <end position="339"/>
    </location>
</feature>
<keyword evidence="6 7" id="KW-0472">Membrane</keyword>
<comment type="subcellular location">
    <subcellularLocation>
        <location evidence="1 7">Cell membrane</location>
        <topology evidence="1 7">Multi-pass membrane protein</topology>
    </subcellularLocation>
</comment>